<evidence type="ECO:0000313" key="2">
    <source>
        <dbReference type="EMBL" id="KNZ64096.1"/>
    </source>
</evidence>
<sequence>KKQHNALKALGLEPNFKEDPEGFTCHLSFTISNFSNKPQKNNDASPFTFFMWIPIKQTTGNFFEENFEVKGGEFVFLDDSRVIKFSGFNGILECAWKVTAYSHLTLPSNTPSISLHTCMGLSCQFPKKTQVALEKIKQNVYAKDPDKRHWGIRDINKIISDSSSDKQK</sequence>
<name>A0A0L6VTS9_9BASI</name>
<organism evidence="2 3">
    <name type="scientific">Puccinia sorghi</name>
    <dbReference type="NCBI Taxonomy" id="27349"/>
    <lineage>
        <taxon>Eukaryota</taxon>
        <taxon>Fungi</taxon>
        <taxon>Dikarya</taxon>
        <taxon>Basidiomycota</taxon>
        <taxon>Pucciniomycotina</taxon>
        <taxon>Pucciniomycetes</taxon>
        <taxon>Pucciniales</taxon>
        <taxon>Pucciniaceae</taxon>
        <taxon>Puccinia</taxon>
    </lineage>
</organism>
<proteinExistence type="predicted"/>
<dbReference type="VEuPathDB" id="FungiDB:VP01_10677g1"/>
<reference evidence="2 3" key="1">
    <citation type="submission" date="2015-08" db="EMBL/GenBank/DDBJ databases">
        <title>Next Generation Sequencing and Analysis of the Genome of Puccinia sorghi L Schw, the Causal Agent of Maize Common Rust.</title>
        <authorList>
            <person name="Rochi L."/>
            <person name="Burguener G."/>
            <person name="Darino M."/>
            <person name="Turjanski A."/>
            <person name="Kreff E."/>
            <person name="Dieguez M.J."/>
            <person name="Sacco F."/>
        </authorList>
    </citation>
    <scope>NUCLEOTIDE SEQUENCE [LARGE SCALE GENOMIC DNA]</scope>
    <source>
        <strain evidence="2 3">RO10H11247</strain>
    </source>
</reference>
<protein>
    <recommendedName>
        <fullName evidence="1">Tet-like 2OG-Fe(II) oxygenase domain-containing protein</fullName>
    </recommendedName>
</protein>
<dbReference type="Proteomes" id="UP000037035">
    <property type="component" value="Unassembled WGS sequence"/>
</dbReference>
<dbReference type="OrthoDB" id="2496844at2759"/>
<accession>A0A0L6VTS9</accession>
<feature type="domain" description="Tet-like 2OG-Fe(II) oxygenase" evidence="1">
    <location>
        <begin position="2"/>
        <end position="108"/>
    </location>
</feature>
<dbReference type="AlphaFoldDB" id="A0A0L6VTS9"/>
<comment type="caution">
    <text evidence="2">The sequence shown here is derived from an EMBL/GenBank/DDBJ whole genome shotgun (WGS) entry which is preliminary data.</text>
</comment>
<gene>
    <name evidence="2" type="ORF">VP01_10677g1</name>
</gene>
<evidence type="ECO:0000313" key="3">
    <source>
        <dbReference type="Proteomes" id="UP000037035"/>
    </source>
</evidence>
<evidence type="ECO:0000259" key="1">
    <source>
        <dbReference type="Pfam" id="PF20515"/>
    </source>
</evidence>
<dbReference type="STRING" id="27349.A0A0L6VTS9"/>
<dbReference type="InterPro" id="IPR046798">
    <property type="entry name" value="2OG-FeII_Oxy_6"/>
</dbReference>
<keyword evidence="3" id="KW-1185">Reference proteome</keyword>
<feature type="non-terminal residue" evidence="2">
    <location>
        <position position="1"/>
    </location>
</feature>
<dbReference type="EMBL" id="LAVV01000751">
    <property type="protein sequence ID" value="KNZ64096.1"/>
    <property type="molecule type" value="Genomic_DNA"/>
</dbReference>
<dbReference type="Pfam" id="PF20515">
    <property type="entry name" value="2OG-FeII_Oxy_6"/>
    <property type="match status" value="1"/>
</dbReference>